<accession>A0A518DPW7</accession>
<gene>
    <name evidence="8" type="ORF">Pla8534_16670</name>
</gene>
<dbReference type="RefSeq" id="WP_145051341.1">
    <property type="nucleotide sequence ID" value="NZ_CP036433.1"/>
</dbReference>
<dbReference type="Proteomes" id="UP000317648">
    <property type="component" value="Chromosome"/>
</dbReference>
<keyword evidence="1" id="KW-0732">Signal</keyword>
<evidence type="ECO:0000313" key="8">
    <source>
        <dbReference type="EMBL" id="QDU93882.1"/>
    </source>
</evidence>
<dbReference type="KEGG" id="lcre:Pla8534_16670"/>
<dbReference type="AlphaFoldDB" id="A0A518DPW7"/>
<dbReference type="Pfam" id="PF07635">
    <property type="entry name" value="PSCyt1"/>
    <property type="match status" value="1"/>
</dbReference>
<feature type="domain" description="DUF1585" evidence="2">
    <location>
        <begin position="758"/>
        <end position="830"/>
    </location>
</feature>
<evidence type="ECO:0000259" key="5">
    <source>
        <dbReference type="Pfam" id="PF07631"/>
    </source>
</evidence>
<sequence length="833" mass="93693" precursor="true">MLTRTCPALLLLTLLLFPSVQAAEPATAIAPQAQLEPFLQKYCIGCHGAETQEAEVRFDQPIWEIRNNDVAQRWQDVLDQLNGGTMPPEEEPQPSSAELAGVLDPLTKSLITARRRLTDSGGRIAMRRLNQREYANTIRELFGFEAPLHLIPDDGEAATFDTAGVEQFFTSSHFDKYLELGRAITAEGWEWAAKPRVPSRTLRRESEMNVTQRLRDRLADLDLKMEMKKAGKTWQEMGFQDEGEMRVVFQQFDNRAGKPRRYLQYPQVDQGIYLLSNETLTARSAMNRGAADPRGEYLFRFRAGLVGQPPELRKFVRIVDHEGTVDVVQVRASASEPEVITRRYRPAFDRSTVTLFVEENRVAGTGFYDYLKLADPEGEWASIWLDWAEIEGPFYPQERAFFETLLYPDPPKRSPQKMVWSDENAGELIERFAYEAFRRRQPDADYLQGLVTLFQKNRAAGQTFDQAMSECLAIVLASPGFLYLQEAAEPEGKRRRLDDQELAIRLSYFLWSGPPDAELYACARDGSLSQPAVLHAQVDRLLDDPRAAAFHTGFMSQWAELQRFDAITVDETAFFQFNHGLRFSAYREVLEFFKTLVQENLPASNFIDSDFVVINAALGAHYGLPGVTADGFQKVALPANSPRGGLLGQTAFLTIGSNGERSSPVIRGALVMEKLLHDKPAPPPPNVPELGAATDRPVTNRQMVQLHQRQAVCASCHRKMDVIGFGLENFDTIGAWRDTEKVGRKQVPIESGGTLPGGAAFQNIDDLKSLLLEQEDRLAEELVESLLAYSIGRPMEFSDADAISAILQNLADEDYRLRSMIHEIVSSPLFQTK</sequence>
<keyword evidence="9" id="KW-1185">Reference proteome</keyword>
<dbReference type="OrthoDB" id="223930at2"/>
<proteinExistence type="predicted"/>
<dbReference type="Pfam" id="PF07637">
    <property type="entry name" value="PSD5"/>
    <property type="match status" value="1"/>
</dbReference>
<evidence type="ECO:0000259" key="6">
    <source>
        <dbReference type="Pfam" id="PF07635"/>
    </source>
</evidence>
<dbReference type="InterPro" id="IPR013039">
    <property type="entry name" value="DUF1588"/>
</dbReference>
<evidence type="ECO:0000259" key="2">
    <source>
        <dbReference type="Pfam" id="PF07624"/>
    </source>
</evidence>
<evidence type="ECO:0000259" key="4">
    <source>
        <dbReference type="Pfam" id="PF07627"/>
    </source>
</evidence>
<dbReference type="Pfam" id="PF07631">
    <property type="entry name" value="PSD4"/>
    <property type="match status" value="1"/>
</dbReference>
<dbReference type="InterPro" id="IPR013043">
    <property type="entry name" value="DUF1595"/>
</dbReference>
<dbReference type="InterPro" id="IPR011478">
    <property type="entry name" value="DUF1585"/>
</dbReference>
<dbReference type="EMBL" id="CP036433">
    <property type="protein sequence ID" value="QDU93882.1"/>
    <property type="molecule type" value="Genomic_DNA"/>
</dbReference>
<feature type="domain" description="Cytochrome C Planctomycete-type" evidence="6">
    <location>
        <begin position="43"/>
        <end position="90"/>
    </location>
</feature>
<feature type="domain" description="DUF1595" evidence="7">
    <location>
        <begin position="425"/>
        <end position="486"/>
    </location>
</feature>
<evidence type="ECO:0000259" key="3">
    <source>
        <dbReference type="Pfam" id="PF07626"/>
    </source>
</evidence>
<evidence type="ECO:0008006" key="10">
    <source>
        <dbReference type="Google" id="ProtNLM"/>
    </source>
</evidence>
<dbReference type="Pfam" id="PF07627">
    <property type="entry name" value="PSCyt3"/>
    <property type="match status" value="1"/>
</dbReference>
<dbReference type="Pfam" id="PF07624">
    <property type="entry name" value="PSD2"/>
    <property type="match status" value="1"/>
</dbReference>
<feature type="domain" description="DUF1588" evidence="4">
    <location>
        <begin position="643"/>
        <end position="740"/>
    </location>
</feature>
<organism evidence="8 9">
    <name type="scientific">Lignipirellula cremea</name>
    <dbReference type="NCBI Taxonomy" id="2528010"/>
    <lineage>
        <taxon>Bacteria</taxon>
        <taxon>Pseudomonadati</taxon>
        <taxon>Planctomycetota</taxon>
        <taxon>Planctomycetia</taxon>
        <taxon>Pirellulales</taxon>
        <taxon>Pirellulaceae</taxon>
        <taxon>Lignipirellula</taxon>
    </lineage>
</organism>
<feature type="domain" description="DUF1592" evidence="5">
    <location>
        <begin position="497"/>
        <end position="624"/>
    </location>
</feature>
<reference evidence="8 9" key="1">
    <citation type="submission" date="2019-02" db="EMBL/GenBank/DDBJ databases">
        <title>Deep-cultivation of Planctomycetes and their phenomic and genomic characterization uncovers novel biology.</title>
        <authorList>
            <person name="Wiegand S."/>
            <person name="Jogler M."/>
            <person name="Boedeker C."/>
            <person name="Pinto D."/>
            <person name="Vollmers J."/>
            <person name="Rivas-Marin E."/>
            <person name="Kohn T."/>
            <person name="Peeters S.H."/>
            <person name="Heuer A."/>
            <person name="Rast P."/>
            <person name="Oberbeckmann S."/>
            <person name="Bunk B."/>
            <person name="Jeske O."/>
            <person name="Meyerdierks A."/>
            <person name="Storesund J.E."/>
            <person name="Kallscheuer N."/>
            <person name="Luecker S."/>
            <person name="Lage O.M."/>
            <person name="Pohl T."/>
            <person name="Merkel B.J."/>
            <person name="Hornburger P."/>
            <person name="Mueller R.-W."/>
            <person name="Bruemmer F."/>
            <person name="Labrenz M."/>
            <person name="Spormann A.M."/>
            <person name="Op den Camp H."/>
            <person name="Overmann J."/>
            <person name="Amann R."/>
            <person name="Jetten M.S.M."/>
            <person name="Mascher T."/>
            <person name="Medema M.H."/>
            <person name="Devos D.P."/>
            <person name="Kaster A.-K."/>
            <person name="Ovreas L."/>
            <person name="Rohde M."/>
            <person name="Galperin M.Y."/>
            <person name="Jogler C."/>
        </authorList>
    </citation>
    <scope>NUCLEOTIDE SEQUENCE [LARGE SCALE GENOMIC DNA]</scope>
    <source>
        <strain evidence="8 9">Pla85_3_4</strain>
    </source>
</reference>
<dbReference type="InterPro" id="IPR011429">
    <property type="entry name" value="Cyt_c_Planctomycete-type"/>
</dbReference>
<feature type="domain" description="DUF1587" evidence="3">
    <location>
        <begin position="127"/>
        <end position="187"/>
    </location>
</feature>
<dbReference type="InterPro" id="IPR013042">
    <property type="entry name" value="DUF1592"/>
</dbReference>
<evidence type="ECO:0000256" key="1">
    <source>
        <dbReference type="SAM" id="SignalP"/>
    </source>
</evidence>
<dbReference type="InterPro" id="IPR013036">
    <property type="entry name" value="DUF1587"/>
</dbReference>
<feature type="chain" id="PRO_5021941797" description="Planctomycete cytochrome C" evidence="1">
    <location>
        <begin position="23"/>
        <end position="833"/>
    </location>
</feature>
<protein>
    <recommendedName>
        <fullName evidence="10">Planctomycete cytochrome C</fullName>
    </recommendedName>
</protein>
<name>A0A518DPW7_9BACT</name>
<evidence type="ECO:0000313" key="9">
    <source>
        <dbReference type="Proteomes" id="UP000317648"/>
    </source>
</evidence>
<evidence type="ECO:0000259" key="7">
    <source>
        <dbReference type="Pfam" id="PF07637"/>
    </source>
</evidence>
<dbReference type="Pfam" id="PF07626">
    <property type="entry name" value="PSD3"/>
    <property type="match status" value="1"/>
</dbReference>
<feature type="signal peptide" evidence="1">
    <location>
        <begin position="1"/>
        <end position="22"/>
    </location>
</feature>